<dbReference type="AlphaFoldDB" id="A0A9W7BMS3"/>
<evidence type="ECO:0000256" key="1">
    <source>
        <dbReference type="ARBA" id="ARBA00004245"/>
    </source>
</evidence>
<protein>
    <recommendedName>
        <fullName evidence="6">Gamma tubulin complex component C-terminal domain-containing protein</fullName>
    </recommendedName>
</protein>
<accession>A0A9W7BMS3</accession>
<reference evidence="8" key="1">
    <citation type="journal article" date="2023" name="Commun. Biol.">
        <title>Genome analysis of Parmales, the sister group of diatoms, reveals the evolutionary specialization of diatoms from phago-mixotrophs to photoautotrophs.</title>
        <authorList>
            <person name="Ban H."/>
            <person name="Sato S."/>
            <person name="Yoshikawa S."/>
            <person name="Yamada K."/>
            <person name="Nakamura Y."/>
            <person name="Ichinomiya M."/>
            <person name="Sato N."/>
            <person name="Blanc-Mathieu R."/>
            <person name="Endo H."/>
            <person name="Kuwata A."/>
            <person name="Ogata H."/>
        </authorList>
    </citation>
    <scope>NUCLEOTIDE SEQUENCE [LARGE SCALE GENOMIC DNA]</scope>
    <source>
        <strain evidence="8">NIES 3699</strain>
    </source>
</reference>
<sequence>MEPAREAAEGLTLLSSLQNEFKGSDSVLLCSTIIPSSSVRSSQTSSKPFTNNVKMRNPIPANDGHVTGLEFKGEGKVKYSYSDILNIIITKNEKTVHIDIEQKDYAFQSATLESTSEKFTLKFQTTPKLNRENVVKDKLTVTTEEGETADFNVPHSESIGVHVEGLEGEVYLTKITFLPRFKINALRISSSLADSGRSSAHSITSSSMQHRNWLDPIHVISSRMRLTIDYVHKYYLLDVCEVGFREFKKDVERCKSYERIYGLHIKFLKRVEEGMFVGRGKVEGLLEVIYVVAMRFFLMILLNDDLADINAVEMEELSVKFDEAVREFVKVLEEEGGGEELIERLKFNGYY</sequence>
<dbReference type="GO" id="GO:0043015">
    <property type="term" value="F:gamma-tubulin binding"/>
    <property type="evidence" value="ECO:0007669"/>
    <property type="project" value="InterPro"/>
</dbReference>
<comment type="subcellular location">
    <subcellularLocation>
        <location evidence="1">Cytoplasm</location>
        <location evidence="1">Cytoskeleton</location>
    </subcellularLocation>
</comment>
<keyword evidence="5" id="KW-0206">Cytoskeleton</keyword>
<evidence type="ECO:0000256" key="4">
    <source>
        <dbReference type="ARBA" id="ARBA00022701"/>
    </source>
</evidence>
<dbReference type="EMBL" id="BRXX01000136">
    <property type="protein sequence ID" value="GMH93231.1"/>
    <property type="molecule type" value="Genomic_DNA"/>
</dbReference>
<dbReference type="InterPro" id="IPR042241">
    <property type="entry name" value="GCP_C_sf"/>
</dbReference>
<comment type="caution">
    <text evidence="7">The sequence shown here is derived from an EMBL/GenBank/DDBJ whole genome shotgun (WGS) entry which is preliminary data.</text>
</comment>
<evidence type="ECO:0000256" key="5">
    <source>
        <dbReference type="ARBA" id="ARBA00023212"/>
    </source>
</evidence>
<comment type="similarity">
    <text evidence="2">Belongs to the TUBGCP family.</text>
</comment>
<evidence type="ECO:0000256" key="2">
    <source>
        <dbReference type="ARBA" id="ARBA00010337"/>
    </source>
</evidence>
<feature type="domain" description="Gamma tubulin complex component C-terminal" evidence="6">
    <location>
        <begin position="183"/>
        <end position="351"/>
    </location>
</feature>
<keyword evidence="4" id="KW-0493">Microtubule</keyword>
<gene>
    <name evidence="7" type="ORF">TrVE_jg9585</name>
</gene>
<dbReference type="InterPro" id="IPR040457">
    <property type="entry name" value="GCP_C"/>
</dbReference>
<evidence type="ECO:0000259" key="6">
    <source>
        <dbReference type="Pfam" id="PF04130"/>
    </source>
</evidence>
<keyword evidence="3" id="KW-0963">Cytoplasm</keyword>
<proteinExistence type="inferred from homology"/>
<dbReference type="GO" id="GO:0005874">
    <property type="term" value="C:microtubule"/>
    <property type="evidence" value="ECO:0007669"/>
    <property type="project" value="UniProtKB-KW"/>
</dbReference>
<dbReference type="Proteomes" id="UP001165160">
    <property type="component" value="Unassembled WGS sequence"/>
</dbReference>
<dbReference type="Pfam" id="PF04130">
    <property type="entry name" value="GCP_C_terminal"/>
    <property type="match status" value="1"/>
</dbReference>
<evidence type="ECO:0000313" key="8">
    <source>
        <dbReference type="Proteomes" id="UP001165160"/>
    </source>
</evidence>
<dbReference type="Gene3D" id="1.20.120.1900">
    <property type="entry name" value="Gamma-tubulin complex, C-terminal domain"/>
    <property type="match status" value="1"/>
</dbReference>
<evidence type="ECO:0000256" key="3">
    <source>
        <dbReference type="ARBA" id="ARBA00022490"/>
    </source>
</evidence>
<organism evidence="7 8">
    <name type="scientific">Triparma verrucosa</name>
    <dbReference type="NCBI Taxonomy" id="1606542"/>
    <lineage>
        <taxon>Eukaryota</taxon>
        <taxon>Sar</taxon>
        <taxon>Stramenopiles</taxon>
        <taxon>Ochrophyta</taxon>
        <taxon>Bolidophyceae</taxon>
        <taxon>Parmales</taxon>
        <taxon>Triparmaceae</taxon>
        <taxon>Triparma</taxon>
    </lineage>
</organism>
<name>A0A9W7BMS3_9STRA</name>
<keyword evidence="8" id="KW-1185">Reference proteome</keyword>
<evidence type="ECO:0000313" key="7">
    <source>
        <dbReference type="EMBL" id="GMH93231.1"/>
    </source>
</evidence>